<sequence length="68" mass="7823">MMDIVFEELVANVPAMLVRMQEYLGVPVVSIAPGTQRIEKRLLSEAIVNYEDLKRAFQGSEWTTFFED</sequence>
<keyword evidence="2" id="KW-1185">Reference proteome</keyword>
<organism evidence="1 2">
    <name type="scientific">Kolteria novifilia</name>
    <dbReference type="NCBI Taxonomy" id="2527975"/>
    <lineage>
        <taxon>Bacteria</taxon>
        <taxon>Pseudomonadati</taxon>
        <taxon>Planctomycetota</taxon>
        <taxon>Planctomycetia</taxon>
        <taxon>Kolteriales</taxon>
        <taxon>Kolteriaceae</taxon>
        <taxon>Kolteria</taxon>
    </lineage>
</organism>
<name>A0A518B289_9BACT</name>
<evidence type="ECO:0000313" key="1">
    <source>
        <dbReference type="EMBL" id="QDU61044.1"/>
    </source>
</evidence>
<gene>
    <name evidence="1" type="ORF">Pan216_18970</name>
</gene>
<dbReference type="EMBL" id="CP036279">
    <property type="protein sequence ID" value="QDU61044.1"/>
    <property type="molecule type" value="Genomic_DNA"/>
</dbReference>
<dbReference type="RefSeq" id="WP_145257686.1">
    <property type="nucleotide sequence ID" value="NZ_CP036279.1"/>
</dbReference>
<evidence type="ECO:0000313" key="2">
    <source>
        <dbReference type="Proteomes" id="UP000317093"/>
    </source>
</evidence>
<protein>
    <submittedName>
        <fullName evidence="1">Uncharacterized protein</fullName>
    </submittedName>
</protein>
<dbReference type="Proteomes" id="UP000317093">
    <property type="component" value="Chromosome"/>
</dbReference>
<dbReference type="KEGG" id="knv:Pan216_18970"/>
<accession>A0A518B289</accession>
<dbReference type="AlphaFoldDB" id="A0A518B289"/>
<proteinExistence type="predicted"/>
<reference evidence="1 2" key="1">
    <citation type="submission" date="2019-02" db="EMBL/GenBank/DDBJ databases">
        <title>Deep-cultivation of Planctomycetes and their phenomic and genomic characterization uncovers novel biology.</title>
        <authorList>
            <person name="Wiegand S."/>
            <person name="Jogler M."/>
            <person name="Boedeker C."/>
            <person name="Pinto D."/>
            <person name="Vollmers J."/>
            <person name="Rivas-Marin E."/>
            <person name="Kohn T."/>
            <person name="Peeters S.H."/>
            <person name="Heuer A."/>
            <person name="Rast P."/>
            <person name="Oberbeckmann S."/>
            <person name="Bunk B."/>
            <person name="Jeske O."/>
            <person name="Meyerdierks A."/>
            <person name="Storesund J.E."/>
            <person name="Kallscheuer N."/>
            <person name="Luecker S."/>
            <person name="Lage O.M."/>
            <person name="Pohl T."/>
            <person name="Merkel B.J."/>
            <person name="Hornburger P."/>
            <person name="Mueller R.-W."/>
            <person name="Bruemmer F."/>
            <person name="Labrenz M."/>
            <person name="Spormann A.M."/>
            <person name="Op den Camp H."/>
            <person name="Overmann J."/>
            <person name="Amann R."/>
            <person name="Jetten M.S.M."/>
            <person name="Mascher T."/>
            <person name="Medema M.H."/>
            <person name="Devos D.P."/>
            <person name="Kaster A.-K."/>
            <person name="Ovreas L."/>
            <person name="Rohde M."/>
            <person name="Galperin M.Y."/>
            <person name="Jogler C."/>
        </authorList>
    </citation>
    <scope>NUCLEOTIDE SEQUENCE [LARGE SCALE GENOMIC DNA]</scope>
    <source>
        <strain evidence="1 2">Pan216</strain>
    </source>
</reference>